<keyword evidence="1" id="KW-0472">Membrane</keyword>
<evidence type="ECO:0000256" key="1">
    <source>
        <dbReference type="SAM" id="Phobius"/>
    </source>
</evidence>
<dbReference type="EMBL" id="CP003235">
    <property type="protein sequence ID" value="AFC28487.1"/>
    <property type="molecule type" value="Genomic_DNA"/>
</dbReference>
<evidence type="ECO:0000313" key="2">
    <source>
        <dbReference type="EMBL" id="AFC28487.1"/>
    </source>
</evidence>
<keyword evidence="1" id="KW-1133">Transmembrane helix</keyword>
<dbReference type="KEGG" id="pmq:PM3016_1564"/>
<sequence>MMALGITVIILIAIIVAMPKKLSLIEYYCTSLFAFLLNATSDFSLNLQFKLYGYFQPGVDIGGYVIVYIIGPCISTLFLNYFPVNRSVLIKLFYIIAWSLFSILYEIFIALPSGMIYYNGWKWWYSGLLYPVLFLILVADWKLVRNMLKHHLRSKKGLLSDSSSGE</sequence>
<dbReference type="InterPro" id="IPR048147">
    <property type="entry name" value="CBO0543-like"/>
</dbReference>
<protein>
    <submittedName>
        <fullName evidence="2">Uncharacterized protein</fullName>
    </submittedName>
</protein>
<gene>
    <name evidence="2" type="ORF">PM3016_1564</name>
</gene>
<accession>H6N9V9</accession>
<keyword evidence="3" id="KW-1185">Reference proteome</keyword>
<evidence type="ECO:0000313" key="3">
    <source>
        <dbReference type="Proteomes" id="UP000007523"/>
    </source>
</evidence>
<dbReference type="NCBIfam" id="NF041644">
    <property type="entry name" value="CBO0543_fam"/>
    <property type="match status" value="1"/>
</dbReference>
<feature type="transmembrane region" description="Helical" evidence="1">
    <location>
        <begin position="61"/>
        <end position="80"/>
    </location>
</feature>
<proteinExistence type="predicted"/>
<dbReference type="Proteomes" id="UP000007523">
    <property type="component" value="Chromosome"/>
</dbReference>
<reference evidence="2 3" key="1">
    <citation type="journal article" date="2012" name="J. Bacteriol.">
        <title>Complete Genome Sequence of Paenibacillus mucilaginosus 3016, a Bacterium Functional as Microbial Fertilizer.</title>
        <authorList>
            <person name="Ma M."/>
            <person name="Wang Z."/>
            <person name="Li L."/>
            <person name="Jiang X."/>
            <person name="Guan D."/>
            <person name="Cao F."/>
            <person name="Chen H."/>
            <person name="Wang X."/>
            <person name="Shen D."/>
            <person name="Du B."/>
            <person name="Li J."/>
        </authorList>
    </citation>
    <scope>NUCLEOTIDE SEQUENCE [LARGE SCALE GENOMIC DNA]</scope>
    <source>
        <strain evidence="2 3">3016</strain>
    </source>
</reference>
<dbReference type="HOGENOM" id="CLU_140270_0_0_9"/>
<dbReference type="AlphaFoldDB" id="H6N9V9"/>
<feature type="transmembrane region" description="Helical" evidence="1">
    <location>
        <begin position="92"/>
        <end position="111"/>
    </location>
</feature>
<name>H6N9V9_9BACL</name>
<organism evidence="2 3">
    <name type="scientific">Paenibacillus mucilaginosus 3016</name>
    <dbReference type="NCBI Taxonomy" id="1116391"/>
    <lineage>
        <taxon>Bacteria</taxon>
        <taxon>Bacillati</taxon>
        <taxon>Bacillota</taxon>
        <taxon>Bacilli</taxon>
        <taxon>Bacillales</taxon>
        <taxon>Paenibacillaceae</taxon>
        <taxon>Paenibacillus</taxon>
    </lineage>
</organism>
<feature type="transmembrane region" description="Helical" evidence="1">
    <location>
        <begin position="123"/>
        <end position="144"/>
    </location>
</feature>
<dbReference type="STRING" id="1116391.PM3016_1564"/>
<keyword evidence="1" id="KW-0812">Transmembrane</keyword>